<proteinExistence type="inferred from homology"/>
<feature type="domain" description="Tyr recombinase" evidence="5">
    <location>
        <begin position="143"/>
        <end position="338"/>
    </location>
</feature>
<keyword evidence="3" id="KW-0238">DNA-binding</keyword>
<dbReference type="Gene3D" id="1.10.443.10">
    <property type="entry name" value="Intergrase catalytic core"/>
    <property type="match status" value="1"/>
</dbReference>
<dbReference type="GO" id="GO:0006310">
    <property type="term" value="P:DNA recombination"/>
    <property type="evidence" value="ECO:0007669"/>
    <property type="project" value="UniProtKB-KW"/>
</dbReference>
<evidence type="ECO:0000313" key="6">
    <source>
        <dbReference type="EMBL" id="CUH48710.1"/>
    </source>
</evidence>
<evidence type="ECO:0000259" key="5">
    <source>
        <dbReference type="PROSITE" id="PS51898"/>
    </source>
</evidence>
<dbReference type="InterPro" id="IPR011010">
    <property type="entry name" value="DNA_brk_join_enz"/>
</dbReference>
<dbReference type="GeneID" id="55494081"/>
<gene>
    <name evidence="6" type="ORF">RUA4292_02895</name>
</gene>
<evidence type="ECO:0000256" key="2">
    <source>
        <dbReference type="ARBA" id="ARBA00022908"/>
    </source>
</evidence>
<dbReference type="EMBL" id="CYPU01000041">
    <property type="protein sequence ID" value="CUH48710.1"/>
    <property type="molecule type" value="Genomic_DNA"/>
</dbReference>
<protein>
    <submittedName>
        <fullName evidence="6">Site-specific tyrosine recombinase XerC</fullName>
    </submittedName>
</protein>
<dbReference type="GO" id="GO:0015074">
    <property type="term" value="P:DNA integration"/>
    <property type="evidence" value="ECO:0007669"/>
    <property type="project" value="UniProtKB-KW"/>
</dbReference>
<dbReference type="InterPro" id="IPR013762">
    <property type="entry name" value="Integrase-like_cat_sf"/>
</dbReference>
<dbReference type="AlphaFoldDB" id="A0A0P1EF90"/>
<evidence type="ECO:0000256" key="3">
    <source>
        <dbReference type="ARBA" id="ARBA00023125"/>
    </source>
</evidence>
<dbReference type="PROSITE" id="PS51898">
    <property type="entry name" value="TYR_RECOMBINASE"/>
    <property type="match status" value="1"/>
</dbReference>
<dbReference type="PANTHER" id="PTHR30349:SF41">
    <property type="entry name" value="INTEGRASE_RECOMBINASE PROTEIN MJ0367-RELATED"/>
    <property type="match status" value="1"/>
</dbReference>
<name>A0A0P1EF90_9RHOB</name>
<dbReference type="PANTHER" id="PTHR30349">
    <property type="entry name" value="PHAGE INTEGRASE-RELATED"/>
    <property type="match status" value="1"/>
</dbReference>
<dbReference type="Proteomes" id="UP000050783">
    <property type="component" value="Unassembled WGS sequence"/>
</dbReference>
<dbReference type="SUPFAM" id="SSF56349">
    <property type="entry name" value="DNA breaking-rejoining enzymes"/>
    <property type="match status" value="1"/>
</dbReference>
<dbReference type="CDD" id="cd00397">
    <property type="entry name" value="DNA_BRE_C"/>
    <property type="match status" value="1"/>
</dbReference>
<dbReference type="RefSeq" id="WP_058278229.1">
    <property type="nucleotide sequence ID" value="NZ_CYPU01000041.1"/>
</dbReference>
<keyword evidence="4" id="KW-0233">DNA recombination</keyword>
<organism evidence="6 7">
    <name type="scientific">Ruegeria atlantica</name>
    <dbReference type="NCBI Taxonomy" id="81569"/>
    <lineage>
        <taxon>Bacteria</taxon>
        <taxon>Pseudomonadati</taxon>
        <taxon>Pseudomonadota</taxon>
        <taxon>Alphaproteobacteria</taxon>
        <taxon>Rhodobacterales</taxon>
        <taxon>Roseobacteraceae</taxon>
        <taxon>Ruegeria</taxon>
    </lineage>
</organism>
<comment type="similarity">
    <text evidence="1">Belongs to the 'phage' integrase family.</text>
</comment>
<evidence type="ECO:0000256" key="1">
    <source>
        <dbReference type="ARBA" id="ARBA00008857"/>
    </source>
</evidence>
<accession>A0A0P1EF90</accession>
<dbReference type="GO" id="GO:0003677">
    <property type="term" value="F:DNA binding"/>
    <property type="evidence" value="ECO:0007669"/>
    <property type="project" value="UniProtKB-KW"/>
</dbReference>
<dbReference type="Pfam" id="PF00589">
    <property type="entry name" value="Phage_integrase"/>
    <property type="match status" value="1"/>
</dbReference>
<reference evidence="6 7" key="1">
    <citation type="submission" date="2015-09" db="EMBL/GenBank/DDBJ databases">
        <authorList>
            <consortium name="Swine Surveillance"/>
        </authorList>
    </citation>
    <scope>NUCLEOTIDE SEQUENCE [LARGE SCALE GENOMIC DNA]</scope>
    <source>
        <strain evidence="6 7">CECT 4292</strain>
    </source>
</reference>
<dbReference type="InterPro" id="IPR050090">
    <property type="entry name" value="Tyrosine_recombinase_XerCD"/>
</dbReference>
<evidence type="ECO:0000313" key="7">
    <source>
        <dbReference type="Proteomes" id="UP000050783"/>
    </source>
</evidence>
<keyword evidence="2" id="KW-0229">DNA integration</keyword>
<dbReference type="InterPro" id="IPR002104">
    <property type="entry name" value="Integrase_catalytic"/>
</dbReference>
<sequence length="352" mass="40093">MTNPIPLVLLYQNWPQADKTVWEALFAEGDIFDGTGPCASWSEGNRSKRRQSYGYWLSWIKRHQPALLDRSPTDRITNDAVQGFLEEAEARVGLMTRKNMICDLYVLVKAMDPSGDWDWLNKLSNRLVHLADRKSLPKAVPILAGDALTKSLQWLQDVESDPSLSDLKRAIHFRASLMIAFLISRPVRRRTLLALTTNQHLRKNAEGFEVHLSPEDTKDKKARWFPLPKVLVQPMESYLGIHRPILLGPKTSNALWISQYGDPITPHGLSRELPKVAKRMLGVELRTHKFRHIAATSIAETDPEHVNIIRDILGHATLDMSQKHYNRATGLSACDDYQSLLQAKMKTLGRRR</sequence>
<dbReference type="OrthoDB" id="7363113at2"/>
<evidence type="ECO:0000256" key="4">
    <source>
        <dbReference type="ARBA" id="ARBA00023172"/>
    </source>
</evidence>